<gene>
    <name evidence="1" type="ORF">C5615_37485</name>
</gene>
<evidence type="ECO:0000313" key="2">
    <source>
        <dbReference type="Proteomes" id="UP000238206"/>
    </source>
</evidence>
<name>A0A2S8HZ36_BURCE</name>
<protein>
    <submittedName>
        <fullName evidence="1">Uncharacterized protein</fullName>
    </submittedName>
</protein>
<dbReference type="Proteomes" id="UP000238206">
    <property type="component" value="Unassembled WGS sequence"/>
</dbReference>
<dbReference type="AlphaFoldDB" id="A0A2S8HZ36"/>
<dbReference type="EMBL" id="PUIQ01000107">
    <property type="protein sequence ID" value="PQP07675.1"/>
    <property type="molecule type" value="Genomic_DNA"/>
</dbReference>
<comment type="caution">
    <text evidence="1">The sequence shown here is derived from an EMBL/GenBank/DDBJ whole genome shotgun (WGS) entry which is preliminary data.</text>
</comment>
<accession>A0A2S8HZ36</accession>
<proteinExistence type="predicted"/>
<reference evidence="1 2" key="1">
    <citation type="submission" date="2018-02" db="EMBL/GenBank/DDBJ databases">
        <title>Draft genome sequencing of Burkholderia cepacia Y14-15.</title>
        <authorList>
            <person name="Zheng B.-X."/>
        </authorList>
    </citation>
    <scope>NUCLEOTIDE SEQUENCE [LARGE SCALE GENOMIC DNA]</scope>
    <source>
        <strain evidence="1 2">Y14-15</strain>
    </source>
</reference>
<organism evidence="1 2">
    <name type="scientific">Burkholderia cepacia</name>
    <name type="common">Pseudomonas cepacia</name>
    <dbReference type="NCBI Taxonomy" id="292"/>
    <lineage>
        <taxon>Bacteria</taxon>
        <taxon>Pseudomonadati</taxon>
        <taxon>Pseudomonadota</taxon>
        <taxon>Betaproteobacteria</taxon>
        <taxon>Burkholderiales</taxon>
        <taxon>Burkholderiaceae</taxon>
        <taxon>Burkholderia</taxon>
        <taxon>Burkholderia cepacia complex</taxon>
    </lineage>
</organism>
<sequence>MTLIESQLPTYAKPSSREEAVVCRMAETFVSNAILARVLIIILTLVRRSYGIRDLRLPEYRDFAFSTRAFLHPNPLSREQIPSGCGVVPRARPHGLVLAVPACTGRHSIASIVESVVGTGSREVVVPADAGFNTYRQLRALRINWPVGGKLQGLGRAFIGAIDSTFDTHYNKLAKTPLFVERDVLPSMCALGVASNLGLLIVDRINVEDTSSKYAEATWNALAQFTRTTGIPVLSLPTTGAAALSLSRLHGASDDLASSGVTEMTICRAQFDASLRVAGVRSMPSWFPQAAHDLALGHPGLLSIALVGVSLHFLAFNVTKLTAEVFLKYGQQETALHRPHVDAVRMIRQGGRFTTSSLTRHSDWLSFDELASTHPTPELR</sequence>
<evidence type="ECO:0000313" key="1">
    <source>
        <dbReference type="EMBL" id="PQP07675.1"/>
    </source>
</evidence>